<evidence type="ECO:0000256" key="1">
    <source>
        <dbReference type="SAM" id="MobiDB-lite"/>
    </source>
</evidence>
<sequence length="232" mass="24357">MKNGPSCEVVDLTGSDDDAPPPQKKQKTITLKPPKPAARKSNGKATTYLIALTWPSASESAVLANYLQALQEGVDGVSTKVREHCFQRAETRHVSIDQVELTPAQADELSYRGIAAPPALAFGGLQVNGNYAGLRLDDASRAAVMGMVEAMGEQHRLTVKHGVTGETAHVSLLRKRWTRGGGGAGPTKDAFEAGGGAVEGMVVGAVEGGLRVVIKKRGETPWSDARGLFSGA</sequence>
<name>A0ABQ6M8G6_9STRA</name>
<dbReference type="EMBL" id="BRYB01002544">
    <property type="protein sequence ID" value="GMI21501.1"/>
    <property type="molecule type" value="Genomic_DNA"/>
</dbReference>
<dbReference type="Proteomes" id="UP001165060">
    <property type="component" value="Unassembled WGS sequence"/>
</dbReference>
<accession>A0ABQ6M8G6</accession>
<gene>
    <name evidence="2" type="ORF">TeGR_g1296</name>
</gene>
<evidence type="ECO:0000313" key="2">
    <source>
        <dbReference type="EMBL" id="GMI21501.1"/>
    </source>
</evidence>
<organism evidence="2 3">
    <name type="scientific">Tetraparma gracilis</name>
    <dbReference type="NCBI Taxonomy" id="2962635"/>
    <lineage>
        <taxon>Eukaryota</taxon>
        <taxon>Sar</taxon>
        <taxon>Stramenopiles</taxon>
        <taxon>Ochrophyta</taxon>
        <taxon>Bolidophyceae</taxon>
        <taxon>Parmales</taxon>
        <taxon>Triparmaceae</taxon>
        <taxon>Tetraparma</taxon>
    </lineage>
</organism>
<reference evidence="2 3" key="1">
    <citation type="journal article" date="2023" name="Commun. Biol.">
        <title>Genome analysis of Parmales, the sister group of diatoms, reveals the evolutionary specialization of diatoms from phago-mixotrophs to photoautotrophs.</title>
        <authorList>
            <person name="Ban H."/>
            <person name="Sato S."/>
            <person name="Yoshikawa S."/>
            <person name="Yamada K."/>
            <person name="Nakamura Y."/>
            <person name="Ichinomiya M."/>
            <person name="Sato N."/>
            <person name="Blanc-Mathieu R."/>
            <person name="Endo H."/>
            <person name="Kuwata A."/>
            <person name="Ogata H."/>
        </authorList>
    </citation>
    <scope>NUCLEOTIDE SEQUENCE [LARGE SCALE GENOMIC DNA]</scope>
</reference>
<protein>
    <submittedName>
        <fullName evidence="2">Uncharacterized protein</fullName>
    </submittedName>
</protein>
<proteinExistence type="predicted"/>
<comment type="caution">
    <text evidence="2">The sequence shown here is derived from an EMBL/GenBank/DDBJ whole genome shotgun (WGS) entry which is preliminary data.</text>
</comment>
<keyword evidence="3" id="KW-1185">Reference proteome</keyword>
<evidence type="ECO:0000313" key="3">
    <source>
        <dbReference type="Proteomes" id="UP001165060"/>
    </source>
</evidence>
<feature type="region of interest" description="Disordered" evidence="1">
    <location>
        <begin position="1"/>
        <end position="42"/>
    </location>
</feature>